<dbReference type="GO" id="GO:0006412">
    <property type="term" value="P:translation"/>
    <property type="evidence" value="ECO:0007669"/>
    <property type="project" value="InterPro"/>
</dbReference>
<dbReference type="EMBL" id="AZHD01000013">
    <property type="protein sequence ID" value="OAA57890.1"/>
    <property type="molecule type" value="Genomic_DNA"/>
</dbReference>
<evidence type="ECO:0000313" key="7">
    <source>
        <dbReference type="Proteomes" id="UP000076874"/>
    </source>
</evidence>
<feature type="domain" description="Ribosomal eL28/Mak16" evidence="5">
    <location>
        <begin position="10"/>
        <end position="128"/>
    </location>
</feature>
<dbReference type="InterPro" id="IPR029004">
    <property type="entry name" value="Ribosomal_eL28/Mak16"/>
</dbReference>
<comment type="similarity">
    <text evidence="1">Belongs to the eukaryotic ribosomal protein eL28 family.</text>
</comment>
<comment type="caution">
    <text evidence="6">The sequence shown here is derived from an EMBL/GenBank/DDBJ whole genome shotgun (WGS) entry which is preliminary data.</text>
</comment>
<dbReference type="GO" id="GO:0003735">
    <property type="term" value="F:structural constituent of ribosome"/>
    <property type="evidence" value="ECO:0007669"/>
    <property type="project" value="InterPro"/>
</dbReference>
<reference evidence="6 7" key="1">
    <citation type="journal article" date="2016" name="Genome Biol. Evol.">
        <title>Divergent and convergent evolution of fungal pathogenicity.</title>
        <authorList>
            <person name="Shang Y."/>
            <person name="Xiao G."/>
            <person name="Zheng P."/>
            <person name="Cen K."/>
            <person name="Zhan S."/>
            <person name="Wang C."/>
        </authorList>
    </citation>
    <scope>NUCLEOTIDE SEQUENCE [LARGE SCALE GENOMIC DNA]</scope>
    <source>
        <strain evidence="6 7">RCEF 264</strain>
    </source>
</reference>
<dbReference type="OrthoDB" id="338850at2759"/>
<evidence type="ECO:0000256" key="4">
    <source>
        <dbReference type="SAM" id="MobiDB-lite"/>
    </source>
</evidence>
<keyword evidence="3" id="KW-0687">Ribonucleoprotein</keyword>
<sequence>MSLPNVSSDIVWGLVRSQNAYLVKRTKNGHVEFSRDPLNLTNVHSRKQEGFVNEKSVGIVPNEEGGVKIISKTKSLNRPASAHVISVQGANKSARKTYRSVATMVAKSGYRSDLREAAVARASAIRRSQRPVKADPEVKLRGAKARKAAESS</sequence>
<dbReference type="GO" id="GO:1990904">
    <property type="term" value="C:ribonucleoprotein complex"/>
    <property type="evidence" value="ECO:0007669"/>
    <property type="project" value="UniProtKB-KW"/>
</dbReference>
<dbReference type="FunFam" id="3.30.390.110:FF:000002">
    <property type="entry name" value="60S ribosomal protein L28"/>
    <property type="match status" value="1"/>
</dbReference>
<name>A0A167QRH0_9HYPO</name>
<evidence type="ECO:0000313" key="6">
    <source>
        <dbReference type="EMBL" id="OAA57890.1"/>
    </source>
</evidence>
<dbReference type="STRING" id="1081102.A0A167QRH0"/>
<protein>
    <submittedName>
        <fullName evidence="6">60S ribosomal protein l28</fullName>
    </submittedName>
</protein>
<dbReference type="GO" id="GO:0005840">
    <property type="term" value="C:ribosome"/>
    <property type="evidence" value="ECO:0007669"/>
    <property type="project" value="UniProtKB-KW"/>
</dbReference>
<dbReference type="Gene3D" id="3.30.390.110">
    <property type="match status" value="1"/>
</dbReference>
<evidence type="ECO:0000259" key="5">
    <source>
        <dbReference type="Pfam" id="PF01778"/>
    </source>
</evidence>
<accession>A0A167QRH0</accession>
<feature type="region of interest" description="Disordered" evidence="4">
    <location>
        <begin position="122"/>
        <end position="152"/>
    </location>
</feature>
<organism evidence="6 7">
    <name type="scientific">Niveomyces insectorum RCEF 264</name>
    <dbReference type="NCBI Taxonomy" id="1081102"/>
    <lineage>
        <taxon>Eukaryota</taxon>
        <taxon>Fungi</taxon>
        <taxon>Dikarya</taxon>
        <taxon>Ascomycota</taxon>
        <taxon>Pezizomycotina</taxon>
        <taxon>Sordariomycetes</taxon>
        <taxon>Hypocreomycetidae</taxon>
        <taxon>Hypocreales</taxon>
        <taxon>Cordycipitaceae</taxon>
        <taxon>Niveomyces</taxon>
    </lineage>
</organism>
<evidence type="ECO:0000256" key="3">
    <source>
        <dbReference type="ARBA" id="ARBA00023274"/>
    </source>
</evidence>
<keyword evidence="7" id="KW-1185">Reference proteome</keyword>
<evidence type="ECO:0000256" key="2">
    <source>
        <dbReference type="ARBA" id="ARBA00022980"/>
    </source>
</evidence>
<evidence type="ECO:0000256" key="1">
    <source>
        <dbReference type="ARBA" id="ARBA00007926"/>
    </source>
</evidence>
<proteinExistence type="inferred from homology"/>
<dbReference type="AlphaFoldDB" id="A0A167QRH0"/>
<dbReference type="InterPro" id="IPR002672">
    <property type="entry name" value="Ribosomal_eL28"/>
</dbReference>
<dbReference type="PANTHER" id="PTHR10544">
    <property type="entry name" value="60S RIBOSOMAL PROTEIN L28"/>
    <property type="match status" value="1"/>
</dbReference>
<dbReference type="Pfam" id="PF01778">
    <property type="entry name" value="Ribosomal_L28e"/>
    <property type="match status" value="1"/>
</dbReference>
<dbReference type="Proteomes" id="UP000076874">
    <property type="component" value="Unassembled WGS sequence"/>
</dbReference>
<keyword evidence="2 6" id="KW-0689">Ribosomal protein</keyword>
<gene>
    <name evidence="6" type="ORF">SPI_06775</name>
</gene>